<dbReference type="NCBIfam" id="TIGR01273">
    <property type="entry name" value="speA"/>
    <property type="match status" value="1"/>
</dbReference>
<dbReference type="SUPFAM" id="SSF51419">
    <property type="entry name" value="PLP-binding barrel"/>
    <property type="match status" value="1"/>
</dbReference>
<dbReference type="CDD" id="cd06830">
    <property type="entry name" value="PLPDE_III_ADC"/>
    <property type="match status" value="1"/>
</dbReference>
<comment type="cofactor">
    <cofactor evidence="2">
        <name>Mg(2+)</name>
        <dbReference type="ChEBI" id="CHEBI:18420"/>
    </cofactor>
</comment>
<dbReference type="Pfam" id="PF17810">
    <property type="entry name" value="Arg_decarb_HB"/>
    <property type="match status" value="1"/>
</dbReference>
<dbReference type="InterPro" id="IPR029066">
    <property type="entry name" value="PLP-binding_barrel"/>
</dbReference>
<dbReference type="Proteomes" id="UP000192907">
    <property type="component" value="Unassembled WGS sequence"/>
</dbReference>
<dbReference type="PIRSF" id="PIRSF001336">
    <property type="entry name" value="Arg_decrbxlase"/>
    <property type="match status" value="1"/>
</dbReference>
<sequence>MNIQQIQEAREQYGIEGWGSGYFGIDDNGNVVCHPTGEEHLSIDLPDLVEQAKENGISAPMILRFPQIIENQIARLHHAFKEAVWEYSYEGGHRAVFPFKVNQRREFIDHIVRCGSDYHYGLEVGSKPELLAAMSYNLSEKALFICNGFKDREFIETGFIAKAMGKNVVLVVEGPDELSHIIDLAKENPALCPDIGIRAKLYSRGSGKWAKSSGESSKFGLTTVEVLHCMSLLKSAGMEDRLQMLHFHIGSQVTEIKRIKNAIKEASRVFAKVTHMGFSPQFLNIGGGVGVDYDGSKTSYQSSANYSLQELANDVVYEIGEVCKREKIQAPQIVTESGRVIAAYHSIVVADIREVQSTESFSAAEGFELDFNENTNHKSLGELKYIIENINRKNYIEYYHDSIEYYEEMFTLFNLGYVNLEERALAEQMFYRICRRALYFSSFEKHVPEEFESLQQRMVSKFLANFSIFQSIPDAWSIDQLFPVMPLSHHEQKPTHKATIVDITCDSDGCLERFIDRKDFRQTLDLHSPSDRPYYLGFFLVGAYQESLANEHNLFGAINEAEVYIDEKGDWEIRKTTIGDPIEELLNTRNYDTPEILTSLSKQLESAFSEGKLPGDVKDSYQSRLEVMMAGSPYLRESNKNKYL</sequence>
<comment type="cofactor">
    <cofactor evidence="1 14">
        <name>pyridoxal 5'-phosphate</name>
        <dbReference type="ChEBI" id="CHEBI:597326"/>
    </cofactor>
</comment>
<dbReference type="NCBIfam" id="NF003763">
    <property type="entry name" value="PRK05354.1"/>
    <property type="match status" value="1"/>
</dbReference>
<dbReference type="GO" id="GO:0046872">
    <property type="term" value="F:metal ion binding"/>
    <property type="evidence" value="ECO:0007669"/>
    <property type="project" value="UniProtKB-KW"/>
</dbReference>
<dbReference type="Gene3D" id="2.40.37.10">
    <property type="entry name" value="Lyase, Ornithine Decarboxylase, Chain A, domain 1"/>
    <property type="match status" value="1"/>
</dbReference>
<evidence type="ECO:0000256" key="1">
    <source>
        <dbReference type="ARBA" id="ARBA00001933"/>
    </source>
</evidence>
<feature type="modified residue" description="N6-(pyridoxal phosphate)lysine" evidence="14">
    <location>
        <position position="100"/>
    </location>
</feature>
<feature type="active site" description="Proton donor" evidence="15">
    <location>
        <position position="505"/>
    </location>
</feature>
<evidence type="ECO:0000256" key="3">
    <source>
        <dbReference type="ARBA" id="ARBA00002257"/>
    </source>
</evidence>
<evidence type="ECO:0000256" key="13">
    <source>
        <dbReference type="NCBIfam" id="TIGR01273"/>
    </source>
</evidence>
<feature type="domain" description="Arginine decarboxylase helical bundle" evidence="17">
    <location>
        <begin position="375"/>
        <end position="455"/>
    </location>
</feature>
<evidence type="ECO:0000313" key="19">
    <source>
        <dbReference type="Proteomes" id="UP000192907"/>
    </source>
</evidence>
<dbReference type="InterPro" id="IPR022657">
    <property type="entry name" value="De-COase2_CS"/>
</dbReference>
<evidence type="ECO:0000256" key="11">
    <source>
        <dbReference type="ARBA" id="ARBA00023115"/>
    </source>
</evidence>
<dbReference type="InterPro" id="IPR000183">
    <property type="entry name" value="Orn/DAP/Arg_de-COase"/>
</dbReference>
<dbReference type="GO" id="GO:0033388">
    <property type="term" value="P:putrescine biosynthetic process from arginine"/>
    <property type="evidence" value="ECO:0007669"/>
    <property type="project" value="TreeGrafter"/>
</dbReference>
<dbReference type="PROSITE" id="PS00878">
    <property type="entry name" value="ODR_DC_2_1"/>
    <property type="match status" value="1"/>
</dbReference>
<dbReference type="SUPFAM" id="SSF50621">
    <property type="entry name" value="Alanine racemase C-terminal domain-like"/>
    <property type="match status" value="1"/>
</dbReference>
<keyword evidence="11" id="KW-0620">Polyamine biosynthesis</keyword>
<dbReference type="EMBL" id="FWZT01000002">
    <property type="protein sequence ID" value="SME97070.1"/>
    <property type="molecule type" value="Genomic_DNA"/>
</dbReference>
<dbReference type="OrthoDB" id="5287354at2"/>
<evidence type="ECO:0000256" key="12">
    <source>
        <dbReference type="ARBA" id="ARBA00023239"/>
    </source>
</evidence>
<keyword evidence="10" id="KW-0745">Spermidine biosynthesis</keyword>
<dbReference type="InterPro" id="IPR009006">
    <property type="entry name" value="Ala_racemase/Decarboxylase_C"/>
</dbReference>
<evidence type="ECO:0000259" key="16">
    <source>
        <dbReference type="Pfam" id="PF02784"/>
    </source>
</evidence>
<dbReference type="PANTHER" id="PTHR43295">
    <property type="entry name" value="ARGININE DECARBOXYLASE"/>
    <property type="match status" value="1"/>
</dbReference>
<comment type="function">
    <text evidence="3">Catalyzes the biosynthesis of agmatine from arginine.</text>
</comment>
<keyword evidence="12" id="KW-0456">Lyase</keyword>
<dbReference type="PROSITE" id="PS00879">
    <property type="entry name" value="ODR_DC_2_2"/>
    <property type="match status" value="1"/>
</dbReference>
<dbReference type="GO" id="GO:0008792">
    <property type="term" value="F:arginine decarboxylase activity"/>
    <property type="evidence" value="ECO:0007669"/>
    <property type="project" value="UniProtKB-UniRule"/>
</dbReference>
<dbReference type="AlphaFoldDB" id="A0A1Y6B8J2"/>
<evidence type="ECO:0000256" key="8">
    <source>
        <dbReference type="ARBA" id="ARBA00022842"/>
    </source>
</evidence>
<keyword evidence="9 14" id="KW-0663">Pyridoxal phosphate</keyword>
<dbReference type="PANTHER" id="PTHR43295:SF9">
    <property type="entry name" value="BIOSYNTHETIC ARGININE DECARBOXYLASE"/>
    <property type="match status" value="1"/>
</dbReference>
<evidence type="ECO:0000256" key="5">
    <source>
        <dbReference type="ARBA" id="ARBA00012426"/>
    </source>
</evidence>
<evidence type="ECO:0000256" key="10">
    <source>
        <dbReference type="ARBA" id="ARBA00023066"/>
    </source>
</evidence>
<evidence type="ECO:0000256" key="6">
    <source>
        <dbReference type="ARBA" id="ARBA00022723"/>
    </source>
</evidence>
<evidence type="ECO:0000259" key="17">
    <source>
        <dbReference type="Pfam" id="PF17810"/>
    </source>
</evidence>
<gene>
    <name evidence="18" type="ORF">SAMN06296036_102335</name>
</gene>
<dbReference type="InterPro" id="IPR022644">
    <property type="entry name" value="De-COase2_N"/>
</dbReference>
<dbReference type="InterPro" id="IPR022653">
    <property type="entry name" value="De-COase2_pyr-phos_BS"/>
</dbReference>
<dbReference type="Gene3D" id="3.20.20.10">
    <property type="entry name" value="Alanine racemase"/>
    <property type="match status" value="1"/>
</dbReference>
<reference evidence="19" key="1">
    <citation type="submission" date="2017-04" db="EMBL/GenBank/DDBJ databases">
        <authorList>
            <person name="Varghese N."/>
            <person name="Submissions S."/>
        </authorList>
    </citation>
    <scope>NUCLEOTIDE SEQUENCE [LARGE SCALE GENOMIC DNA]</scope>
    <source>
        <strain evidence="19">RKEM611</strain>
    </source>
</reference>
<proteinExistence type="inferred from homology"/>
<keyword evidence="7" id="KW-0210">Decarboxylase</keyword>
<evidence type="ECO:0000256" key="2">
    <source>
        <dbReference type="ARBA" id="ARBA00001946"/>
    </source>
</evidence>
<keyword evidence="8" id="KW-0460">Magnesium</keyword>
<dbReference type="PRINTS" id="PR01180">
    <property type="entry name" value="ARGDCRBXLASE"/>
</dbReference>
<feature type="domain" description="Orn/DAP/Arg decarboxylase 2 N-terminal" evidence="16">
    <location>
        <begin position="73"/>
        <end position="343"/>
    </location>
</feature>
<organism evidence="18 19">
    <name type="scientific">Pseudobacteriovorax antillogorgiicola</name>
    <dbReference type="NCBI Taxonomy" id="1513793"/>
    <lineage>
        <taxon>Bacteria</taxon>
        <taxon>Pseudomonadati</taxon>
        <taxon>Bdellovibrionota</taxon>
        <taxon>Oligoflexia</taxon>
        <taxon>Oligoflexales</taxon>
        <taxon>Pseudobacteriovoracaceae</taxon>
        <taxon>Pseudobacteriovorax</taxon>
    </lineage>
</organism>
<keyword evidence="19" id="KW-1185">Reference proteome</keyword>
<evidence type="ECO:0000256" key="15">
    <source>
        <dbReference type="PIRSR" id="PIRSR600183-50"/>
    </source>
</evidence>
<dbReference type="Gene3D" id="1.20.58.930">
    <property type="match status" value="1"/>
</dbReference>
<evidence type="ECO:0000256" key="4">
    <source>
        <dbReference type="ARBA" id="ARBA00008357"/>
    </source>
</evidence>
<dbReference type="Pfam" id="PF02784">
    <property type="entry name" value="Orn_Arg_deC_N"/>
    <property type="match status" value="1"/>
</dbReference>
<evidence type="ECO:0000313" key="18">
    <source>
        <dbReference type="EMBL" id="SME97070.1"/>
    </source>
</evidence>
<dbReference type="EC" id="4.1.1.19" evidence="5 13"/>
<name>A0A1Y6B8J2_9BACT</name>
<dbReference type="STRING" id="1513793.SAMN06296036_102335"/>
<comment type="similarity">
    <text evidence="4">Belongs to the Orn/Lys/Arg decarboxylase class-II family. SpeA subfamily.</text>
</comment>
<keyword evidence="6" id="KW-0479">Metal-binding</keyword>
<evidence type="ECO:0000256" key="9">
    <source>
        <dbReference type="ARBA" id="ARBA00022898"/>
    </source>
</evidence>
<evidence type="ECO:0000256" key="7">
    <source>
        <dbReference type="ARBA" id="ARBA00022793"/>
    </source>
</evidence>
<dbReference type="GO" id="GO:0006527">
    <property type="term" value="P:L-arginine catabolic process"/>
    <property type="evidence" value="ECO:0007669"/>
    <property type="project" value="InterPro"/>
</dbReference>
<dbReference type="InterPro" id="IPR002985">
    <property type="entry name" value="Arg_decrbxlase"/>
</dbReference>
<dbReference type="GO" id="GO:0008295">
    <property type="term" value="P:spermidine biosynthetic process"/>
    <property type="evidence" value="ECO:0007669"/>
    <property type="project" value="UniProtKB-UniRule"/>
</dbReference>
<evidence type="ECO:0000256" key="14">
    <source>
        <dbReference type="PIRSR" id="PIRSR001336-50"/>
    </source>
</evidence>
<accession>A0A1Y6B8J2</accession>
<dbReference type="RefSeq" id="WP_132315108.1">
    <property type="nucleotide sequence ID" value="NZ_FWZT01000002.1"/>
</dbReference>
<protein>
    <recommendedName>
        <fullName evidence="5 13">Arginine decarboxylase</fullName>
        <ecNumber evidence="5 13">4.1.1.19</ecNumber>
    </recommendedName>
</protein>
<dbReference type="InterPro" id="IPR040634">
    <property type="entry name" value="Arg_decarb_HB"/>
</dbReference>
<dbReference type="PRINTS" id="PR01179">
    <property type="entry name" value="ODADCRBXLASE"/>
</dbReference>